<evidence type="ECO:0000313" key="3">
    <source>
        <dbReference type="EMBL" id="KAK4247642.1"/>
    </source>
</evidence>
<feature type="domain" description="Heterokaryon incompatibility" evidence="2">
    <location>
        <begin position="209"/>
        <end position="377"/>
    </location>
</feature>
<organism evidence="3 4">
    <name type="scientific">Corynascus novoguineensis</name>
    <dbReference type="NCBI Taxonomy" id="1126955"/>
    <lineage>
        <taxon>Eukaryota</taxon>
        <taxon>Fungi</taxon>
        <taxon>Dikarya</taxon>
        <taxon>Ascomycota</taxon>
        <taxon>Pezizomycotina</taxon>
        <taxon>Sordariomycetes</taxon>
        <taxon>Sordariomycetidae</taxon>
        <taxon>Sordariales</taxon>
        <taxon>Chaetomiaceae</taxon>
        <taxon>Corynascus</taxon>
    </lineage>
</organism>
<feature type="compositionally biased region" description="Acidic residues" evidence="1">
    <location>
        <begin position="157"/>
        <end position="170"/>
    </location>
</feature>
<protein>
    <submittedName>
        <fullName evidence="3">Heterokaryon incompatibility protein-domain-containing protein</fullName>
    </submittedName>
</protein>
<dbReference type="PANTHER" id="PTHR33112">
    <property type="entry name" value="DOMAIN PROTEIN, PUTATIVE-RELATED"/>
    <property type="match status" value="1"/>
</dbReference>
<keyword evidence="4" id="KW-1185">Reference proteome</keyword>
<evidence type="ECO:0000259" key="2">
    <source>
        <dbReference type="Pfam" id="PF06985"/>
    </source>
</evidence>
<comment type="caution">
    <text evidence="3">The sequence shown here is derived from an EMBL/GenBank/DDBJ whole genome shotgun (WGS) entry which is preliminary data.</text>
</comment>
<reference evidence="3" key="2">
    <citation type="submission" date="2023-05" db="EMBL/GenBank/DDBJ databases">
        <authorList>
            <consortium name="Lawrence Berkeley National Laboratory"/>
            <person name="Steindorff A."/>
            <person name="Hensen N."/>
            <person name="Bonometti L."/>
            <person name="Westerberg I."/>
            <person name="Brannstrom I.O."/>
            <person name="Guillou S."/>
            <person name="Cros-Aarteil S."/>
            <person name="Calhoun S."/>
            <person name="Haridas S."/>
            <person name="Kuo A."/>
            <person name="Mondo S."/>
            <person name="Pangilinan J."/>
            <person name="Riley R."/>
            <person name="Labutti K."/>
            <person name="Andreopoulos B."/>
            <person name="Lipzen A."/>
            <person name="Chen C."/>
            <person name="Yanf M."/>
            <person name="Daum C."/>
            <person name="Ng V."/>
            <person name="Clum A."/>
            <person name="Ohm R."/>
            <person name="Martin F."/>
            <person name="Silar P."/>
            <person name="Natvig D."/>
            <person name="Lalanne C."/>
            <person name="Gautier V."/>
            <person name="Ament-Velasquez S.L."/>
            <person name="Kruys A."/>
            <person name="Hutchinson M.I."/>
            <person name="Powell A.J."/>
            <person name="Barry K."/>
            <person name="Miller A.N."/>
            <person name="Grigoriev I.V."/>
            <person name="Debuchy R."/>
            <person name="Gladieux P."/>
            <person name="Thoren M.H."/>
            <person name="Johannesson H."/>
        </authorList>
    </citation>
    <scope>NUCLEOTIDE SEQUENCE</scope>
    <source>
        <strain evidence="3">CBS 359.72</strain>
    </source>
</reference>
<sequence length="745" mass="82904">MSGYYSNQMPASAGDPNCGLCCAQWHERWSSLAEIQAHAADGCPYCANMVEGLLHLVPDVGTRYGEDAQFRFKNRREMIVYADPNGSLRNTKRPEDIRFEYRWYMVDEPQPYEPVGNTSAEGSFAVAQDWLRDCLDNHKLCGNGEPTALPTRVLDLGEEGEETSSNDDDGGEKKKKEEEEEEEAGDDGEKALPQVIRLVESTPGQTGRYICLSHSWGGEQPLTTTTTNLDEHKTVGIQVDGLPATFRDACDIARRLGIRYLWIDSLCIVQDNPSDWEAEASRMASVYRNSWLTVYAAASSSPSSGIYRRRQAVWIAADDPDDAETLDLLFPQAAELRRNLRLSLRFAFCHPDFAPYANPTRQKTALPLLARAWAYQERLLAPRVLHFGPHELLWECTQKLDCDCGGVEEALAPPRHMGTYASRDTTAQLPPKVSHYAALHLGGGGRGTNNTGGSKIAETKRRKKLLARWEEMVQEYTHRALTFSGDRLPAFSGVAAEMVEALHGTLRYCAGQWAETLPEALLYERTMTTDPAKLPIVTAAIATTDDNSRPAPSWSWASVDDAVRFLVPLAGSPDWADPVVHAKVLEVRCVPAGADERGRVRRAESHVTLSTELVRADLCFVADNPYLVPGKSWAPIRDAVVMKKGPQAALKQLGPGSFGVWDRDQEALHFLPDVQLCDEHGEWLWDGKDEIACARIMEANETAYWLVLRRLEAGSDGPVYERIGVVQDRERVLPSTDEKTSFKLI</sequence>
<feature type="region of interest" description="Disordered" evidence="1">
    <location>
        <begin position="157"/>
        <end position="192"/>
    </location>
</feature>
<evidence type="ECO:0000313" key="4">
    <source>
        <dbReference type="Proteomes" id="UP001303647"/>
    </source>
</evidence>
<proteinExistence type="predicted"/>
<dbReference type="InterPro" id="IPR010730">
    <property type="entry name" value="HET"/>
</dbReference>
<evidence type="ECO:0000256" key="1">
    <source>
        <dbReference type="SAM" id="MobiDB-lite"/>
    </source>
</evidence>
<dbReference type="AlphaFoldDB" id="A0AAN7CUR8"/>
<accession>A0AAN7CUR8</accession>
<gene>
    <name evidence="3" type="ORF">C7999DRAFT_14361</name>
</gene>
<dbReference type="Proteomes" id="UP001303647">
    <property type="component" value="Unassembled WGS sequence"/>
</dbReference>
<dbReference type="Pfam" id="PF06985">
    <property type="entry name" value="HET"/>
    <property type="match status" value="1"/>
</dbReference>
<name>A0AAN7CUR8_9PEZI</name>
<dbReference type="PANTHER" id="PTHR33112:SF16">
    <property type="entry name" value="HETEROKARYON INCOMPATIBILITY DOMAIN-CONTAINING PROTEIN"/>
    <property type="match status" value="1"/>
</dbReference>
<reference evidence="3" key="1">
    <citation type="journal article" date="2023" name="Mol. Phylogenet. Evol.">
        <title>Genome-scale phylogeny and comparative genomics of the fungal order Sordariales.</title>
        <authorList>
            <person name="Hensen N."/>
            <person name="Bonometti L."/>
            <person name="Westerberg I."/>
            <person name="Brannstrom I.O."/>
            <person name="Guillou S."/>
            <person name="Cros-Aarteil S."/>
            <person name="Calhoun S."/>
            <person name="Haridas S."/>
            <person name="Kuo A."/>
            <person name="Mondo S."/>
            <person name="Pangilinan J."/>
            <person name="Riley R."/>
            <person name="LaButti K."/>
            <person name="Andreopoulos B."/>
            <person name="Lipzen A."/>
            <person name="Chen C."/>
            <person name="Yan M."/>
            <person name="Daum C."/>
            <person name="Ng V."/>
            <person name="Clum A."/>
            <person name="Steindorff A."/>
            <person name="Ohm R.A."/>
            <person name="Martin F."/>
            <person name="Silar P."/>
            <person name="Natvig D.O."/>
            <person name="Lalanne C."/>
            <person name="Gautier V."/>
            <person name="Ament-Velasquez S.L."/>
            <person name="Kruys A."/>
            <person name="Hutchinson M.I."/>
            <person name="Powell A.J."/>
            <person name="Barry K."/>
            <person name="Miller A.N."/>
            <person name="Grigoriev I.V."/>
            <person name="Debuchy R."/>
            <person name="Gladieux P."/>
            <person name="Hiltunen Thoren M."/>
            <person name="Johannesson H."/>
        </authorList>
    </citation>
    <scope>NUCLEOTIDE SEQUENCE</scope>
    <source>
        <strain evidence="3">CBS 359.72</strain>
    </source>
</reference>
<dbReference type="EMBL" id="MU857650">
    <property type="protein sequence ID" value="KAK4247642.1"/>
    <property type="molecule type" value="Genomic_DNA"/>
</dbReference>